<dbReference type="Gene3D" id="3.50.30.10">
    <property type="entry name" value="Phosphohistidine domain"/>
    <property type="match status" value="1"/>
</dbReference>
<proteinExistence type="inferred from homology"/>
<dbReference type="GO" id="GO:0006094">
    <property type="term" value="P:gluconeogenesis"/>
    <property type="evidence" value="ECO:0007669"/>
    <property type="project" value="UniProtKB-UniPathway"/>
</dbReference>
<keyword evidence="8" id="KW-0479">Metal-binding</keyword>
<dbReference type="InterPro" id="IPR008279">
    <property type="entry name" value="PEP-util_enz_mobile_dom"/>
</dbReference>
<dbReference type="AlphaFoldDB" id="A0A6N6N547"/>
<protein>
    <recommendedName>
        <fullName evidence="6">Phosphoenolpyruvate synthase</fullName>
        <ecNumber evidence="5">2.7.9.2</ecNumber>
    </recommendedName>
    <alternativeName>
        <fullName evidence="13">Pyruvate, water dikinase</fullName>
    </alternativeName>
</protein>
<evidence type="ECO:0000256" key="5">
    <source>
        <dbReference type="ARBA" id="ARBA00011996"/>
    </source>
</evidence>
<evidence type="ECO:0000256" key="6">
    <source>
        <dbReference type="ARBA" id="ARBA00021623"/>
    </source>
</evidence>
<evidence type="ECO:0000256" key="14">
    <source>
        <dbReference type="ARBA" id="ARBA00047700"/>
    </source>
</evidence>
<comment type="caution">
    <text evidence="17">The sequence shown here is derived from an EMBL/GenBank/DDBJ whole genome shotgun (WGS) entry which is preliminary data.</text>
</comment>
<evidence type="ECO:0000256" key="11">
    <source>
        <dbReference type="ARBA" id="ARBA00022840"/>
    </source>
</evidence>
<name>A0A6N6N547_9BACT</name>
<evidence type="ECO:0000256" key="2">
    <source>
        <dbReference type="ARBA" id="ARBA00002988"/>
    </source>
</evidence>
<comment type="similarity">
    <text evidence="4">Belongs to the PEP-utilizing enzyme family.</text>
</comment>
<evidence type="ECO:0000259" key="15">
    <source>
        <dbReference type="Pfam" id="PF00391"/>
    </source>
</evidence>
<evidence type="ECO:0000256" key="13">
    <source>
        <dbReference type="ARBA" id="ARBA00033470"/>
    </source>
</evidence>
<dbReference type="Pfam" id="PF01326">
    <property type="entry name" value="PPDK_N"/>
    <property type="match status" value="1"/>
</dbReference>
<keyword evidence="18" id="KW-1185">Reference proteome</keyword>
<dbReference type="SUPFAM" id="SSF56059">
    <property type="entry name" value="Glutathione synthetase ATP-binding domain-like"/>
    <property type="match status" value="1"/>
</dbReference>
<dbReference type="EMBL" id="WAIE01000001">
    <property type="protein sequence ID" value="KAB1443184.1"/>
    <property type="molecule type" value="Genomic_DNA"/>
</dbReference>
<evidence type="ECO:0000256" key="1">
    <source>
        <dbReference type="ARBA" id="ARBA00001946"/>
    </source>
</evidence>
<keyword evidence="9" id="KW-0547">Nucleotide-binding</keyword>
<dbReference type="GO" id="GO:0005524">
    <property type="term" value="F:ATP binding"/>
    <property type="evidence" value="ECO:0007669"/>
    <property type="project" value="UniProtKB-KW"/>
</dbReference>
<evidence type="ECO:0000256" key="3">
    <source>
        <dbReference type="ARBA" id="ARBA00004742"/>
    </source>
</evidence>
<dbReference type="InterPro" id="IPR036637">
    <property type="entry name" value="Phosphohistidine_dom_sf"/>
</dbReference>
<evidence type="ECO:0000256" key="4">
    <source>
        <dbReference type="ARBA" id="ARBA00007837"/>
    </source>
</evidence>
<dbReference type="InterPro" id="IPR013815">
    <property type="entry name" value="ATP_grasp_subdomain_1"/>
</dbReference>
<gene>
    <name evidence="17" type="ORF">F8A88_02655</name>
</gene>
<sequence>MQPGNNGKAMNILGKIRNFIRRGHGDAKHRDGERLDSLTRRCDCFRRLLSANHAALDVMSDMGDALSGLRPVDMNYVRSGCVSAVASVGRMVKALRSMAPEQYDALSPQLRAIAERIDALIHVKADTIEHGPMILPLRDVAHRPDLAGPKTATLMQAGEELDLYVPDGFVFTPDAFREFMDHGLRDEIERLSMTAEADDLAGLYTLSSRIAQKVQATPLPPKLHRQLRDMLESRPPGRYAVRSSALNEDKAGTSFAGQYRSVLNVGPEGVADAYREVVASAFSATAMSYRRNLGQRDDQTVMCVACMEMIDAEVGGVMYTRDPLAREPSLLQVHAVPGLPASIVDGTCTPDTWSVDTGTMTVAHSHAADKRSMRRCMNGEGTCVELLRPEHGRKPCLRTRTVLLLARTGVRLEQHFKSPQDVEWAVTDDKIVILQCRPLEIRTQDRTGEQEVSTGAVIQGGTTASPGAAAGPPHVVRGKVDLLDMPEGAVLLTDQAHPEWAVVLSKTAAIVAEHGSTAGHLANVAREFNVPALFGAPDAVNKLKEYSSVTVDASRCAVYPGTRAHLLAPASDTPPLMAKSPVMRCLRAAMNHIIPLNLTDAASPEFSPAHCETLHDITRFCHEMGVSEMVNATHGLPGNAARRLVTDVPTRYWVIDMGGGMDPSRGRTVTLDQIRSKPMLALWQGMTAKPWQGPPPPTPGGFLSVIMEASATPGLAPGAANDMGGRNFLLIGSHYCNLQSRYGFHFSTVEGHAGPFPDENYAYLQFKGGGASPDRRKMRAEMVRGILSRKGFLATAKGDAVFARMENESAQRILNGLKVLGHIVMHTRQLDMDMNAPQDAQRHEQRLLSEIRDILASPAPGPDHASGQREQIP</sequence>
<feature type="domain" description="PEP-utilising enzyme mobile" evidence="15">
    <location>
        <begin position="486"/>
        <end position="555"/>
    </location>
</feature>
<evidence type="ECO:0000313" key="17">
    <source>
        <dbReference type="EMBL" id="KAB1443184.1"/>
    </source>
</evidence>
<organism evidence="17 18">
    <name type="scientific">Pseudodesulfovibrio senegalensis</name>
    <dbReference type="NCBI Taxonomy" id="1721087"/>
    <lineage>
        <taxon>Bacteria</taxon>
        <taxon>Pseudomonadati</taxon>
        <taxon>Thermodesulfobacteriota</taxon>
        <taxon>Desulfovibrionia</taxon>
        <taxon>Desulfovibrionales</taxon>
        <taxon>Desulfovibrionaceae</taxon>
    </lineage>
</organism>
<evidence type="ECO:0000313" key="18">
    <source>
        <dbReference type="Proteomes" id="UP000438699"/>
    </source>
</evidence>
<dbReference type="PANTHER" id="PTHR43030:SF1">
    <property type="entry name" value="PHOSPHOENOLPYRUVATE SYNTHASE"/>
    <property type="match status" value="1"/>
</dbReference>
<dbReference type="Pfam" id="PF00391">
    <property type="entry name" value="PEP-utilizers"/>
    <property type="match status" value="1"/>
</dbReference>
<dbReference type="Proteomes" id="UP000438699">
    <property type="component" value="Unassembled WGS sequence"/>
</dbReference>
<comment type="function">
    <text evidence="2">Catalyzes the phosphorylation of pyruvate to phosphoenolpyruvate.</text>
</comment>
<dbReference type="GO" id="GO:0008986">
    <property type="term" value="F:pyruvate, water dikinase activity"/>
    <property type="evidence" value="ECO:0007669"/>
    <property type="project" value="UniProtKB-EC"/>
</dbReference>
<dbReference type="GO" id="GO:0046872">
    <property type="term" value="F:metal ion binding"/>
    <property type="evidence" value="ECO:0007669"/>
    <property type="project" value="UniProtKB-KW"/>
</dbReference>
<keyword evidence="7" id="KW-0808">Transferase</keyword>
<evidence type="ECO:0000256" key="8">
    <source>
        <dbReference type="ARBA" id="ARBA00022723"/>
    </source>
</evidence>
<keyword evidence="11" id="KW-0067">ATP-binding</keyword>
<dbReference type="PANTHER" id="PTHR43030">
    <property type="entry name" value="PHOSPHOENOLPYRUVATE SYNTHASE"/>
    <property type="match status" value="1"/>
</dbReference>
<accession>A0A6N6N547</accession>
<evidence type="ECO:0000259" key="16">
    <source>
        <dbReference type="Pfam" id="PF01326"/>
    </source>
</evidence>
<evidence type="ECO:0000256" key="9">
    <source>
        <dbReference type="ARBA" id="ARBA00022741"/>
    </source>
</evidence>
<dbReference type="SUPFAM" id="SSF52009">
    <property type="entry name" value="Phosphohistidine domain"/>
    <property type="match status" value="1"/>
</dbReference>
<dbReference type="UniPathway" id="UPA00138"/>
<dbReference type="EC" id="2.7.9.2" evidence="5"/>
<keyword evidence="12" id="KW-0460">Magnesium</keyword>
<dbReference type="Gene3D" id="3.30.1490.20">
    <property type="entry name" value="ATP-grasp fold, A domain"/>
    <property type="match status" value="1"/>
</dbReference>
<dbReference type="InterPro" id="IPR002192">
    <property type="entry name" value="PPDK_AMP/ATP-bd"/>
</dbReference>
<comment type="pathway">
    <text evidence="3">Carbohydrate biosynthesis; gluconeogenesis.</text>
</comment>
<evidence type="ECO:0000256" key="10">
    <source>
        <dbReference type="ARBA" id="ARBA00022777"/>
    </source>
</evidence>
<reference evidence="17 18" key="1">
    <citation type="journal article" date="2017" name="Int. J. Syst. Evol. Microbiol.">
        <title>Desulfovibrio senegalensis sp. nov., a mesophilic sulfate reducer isolated from marine sediment.</title>
        <authorList>
            <person name="Thioye A."/>
            <person name="Gam Z.B.A."/>
            <person name="Mbengue M."/>
            <person name="Cayol J.L."/>
            <person name="Joseph-Bartoli M."/>
            <person name="Toure-Kane C."/>
            <person name="Labat M."/>
        </authorList>
    </citation>
    <scope>NUCLEOTIDE SEQUENCE [LARGE SCALE GENOMIC DNA]</scope>
    <source>
        <strain evidence="17 18">DSM 101509</strain>
    </source>
</reference>
<feature type="domain" description="Pyruvate phosphate dikinase AMP/ATP-binding" evidence="16">
    <location>
        <begin position="145"/>
        <end position="447"/>
    </location>
</feature>
<evidence type="ECO:0000256" key="12">
    <source>
        <dbReference type="ARBA" id="ARBA00022842"/>
    </source>
</evidence>
<keyword evidence="10" id="KW-0418">Kinase</keyword>
<evidence type="ECO:0000256" key="7">
    <source>
        <dbReference type="ARBA" id="ARBA00022679"/>
    </source>
</evidence>
<dbReference type="InterPro" id="IPR006319">
    <property type="entry name" value="PEP_synth"/>
</dbReference>
<comment type="cofactor">
    <cofactor evidence="1">
        <name>Mg(2+)</name>
        <dbReference type="ChEBI" id="CHEBI:18420"/>
    </cofactor>
</comment>
<dbReference type="Gene3D" id="3.30.470.20">
    <property type="entry name" value="ATP-grasp fold, B domain"/>
    <property type="match status" value="1"/>
</dbReference>
<comment type="catalytic activity">
    <reaction evidence="14">
        <text>pyruvate + ATP + H2O = phosphoenolpyruvate + AMP + phosphate + 2 H(+)</text>
        <dbReference type="Rhea" id="RHEA:11364"/>
        <dbReference type="ChEBI" id="CHEBI:15361"/>
        <dbReference type="ChEBI" id="CHEBI:15377"/>
        <dbReference type="ChEBI" id="CHEBI:15378"/>
        <dbReference type="ChEBI" id="CHEBI:30616"/>
        <dbReference type="ChEBI" id="CHEBI:43474"/>
        <dbReference type="ChEBI" id="CHEBI:58702"/>
        <dbReference type="ChEBI" id="CHEBI:456215"/>
        <dbReference type="EC" id="2.7.9.2"/>
    </reaction>
</comment>